<evidence type="ECO:0000313" key="1">
    <source>
        <dbReference type="EMBL" id="MFD1784459.1"/>
    </source>
</evidence>
<name>A0ABW4N3B5_9CAUL</name>
<dbReference type="Proteomes" id="UP001597237">
    <property type="component" value="Unassembled WGS sequence"/>
</dbReference>
<evidence type="ECO:0000313" key="2">
    <source>
        <dbReference type="Proteomes" id="UP001597237"/>
    </source>
</evidence>
<comment type="caution">
    <text evidence="1">The sequence shown here is derived from an EMBL/GenBank/DDBJ whole genome shotgun (WGS) entry which is preliminary data.</text>
</comment>
<dbReference type="RefSeq" id="WP_377283595.1">
    <property type="nucleotide sequence ID" value="NZ_JBHRSI010000009.1"/>
</dbReference>
<sequence length="72" mass="7438">MDPIATAQYGMMAATFRFDDAARRTVGSAGGEFGDLAQASVDMAEAKAALEANVQVARTADEMLGVLVNISA</sequence>
<reference evidence="2" key="1">
    <citation type="journal article" date="2019" name="Int. J. Syst. Evol. Microbiol.">
        <title>The Global Catalogue of Microorganisms (GCM) 10K type strain sequencing project: providing services to taxonomists for standard genome sequencing and annotation.</title>
        <authorList>
            <consortium name="The Broad Institute Genomics Platform"/>
            <consortium name="The Broad Institute Genome Sequencing Center for Infectious Disease"/>
            <person name="Wu L."/>
            <person name="Ma J."/>
        </authorList>
    </citation>
    <scope>NUCLEOTIDE SEQUENCE [LARGE SCALE GENOMIC DNA]</scope>
    <source>
        <strain evidence="2">DFY28</strain>
    </source>
</reference>
<accession>A0ABW4N3B5</accession>
<proteinExistence type="predicted"/>
<dbReference type="EMBL" id="JBHUEY010000001">
    <property type="protein sequence ID" value="MFD1784459.1"/>
    <property type="molecule type" value="Genomic_DNA"/>
</dbReference>
<gene>
    <name evidence="1" type="ORF">ACFSC0_13715</name>
</gene>
<organism evidence="1 2">
    <name type="scientific">Phenylobacterium terrae</name>
    <dbReference type="NCBI Taxonomy" id="2665495"/>
    <lineage>
        <taxon>Bacteria</taxon>
        <taxon>Pseudomonadati</taxon>
        <taxon>Pseudomonadota</taxon>
        <taxon>Alphaproteobacteria</taxon>
        <taxon>Caulobacterales</taxon>
        <taxon>Caulobacteraceae</taxon>
        <taxon>Phenylobacterium</taxon>
    </lineage>
</organism>
<protein>
    <recommendedName>
        <fullName evidence="3">Flagellar basal-body/hook protein C-terminal domain-containing protein</fullName>
    </recommendedName>
</protein>
<keyword evidence="2" id="KW-1185">Reference proteome</keyword>
<evidence type="ECO:0008006" key="3">
    <source>
        <dbReference type="Google" id="ProtNLM"/>
    </source>
</evidence>